<keyword evidence="5 11" id="KW-0812">Transmembrane</keyword>
<evidence type="ECO:0000256" key="11">
    <source>
        <dbReference type="SAM" id="Phobius"/>
    </source>
</evidence>
<dbReference type="InterPro" id="IPR001734">
    <property type="entry name" value="Na/solute_symporter"/>
</dbReference>
<feature type="transmembrane region" description="Helical" evidence="11">
    <location>
        <begin position="325"/>
        <end position="345"/>
    </location>
</feature>
<keyword evidence="7" id="KW-0915">Sodium</keyword>
<evidence type="ECO:0000256" key="10">
    <source>
        <dbReference type="ARBA" id="ARBA00023201"/>
    </source>
</evidence>
<dbReference type="GO" id="GO:0006814">
    <property type="term" value="P:sodium ion transport"/>
    <property type="evidence" value="ECO:0007669"/>
    <property type="project" value="UniProtKB-KW"/>
</dbReference>
<evidence type="ECO:0000256" key="1">
    <source>
        <dbReference type="ARBA" id="ARBA00004651"/>
    </source>
</evidence>
<accession>A0A645D3P7</accession>
<keyword evidence="10" id="KW-0739">Sodium transport</keyword>
<dbReference type="InterPro" id="IPR051163">
    <property type="entry name" value="Sodium:Solute_Symporter_SSF"/>
</dbReference>
<keyword evidence="6 11" id="KW-1133">Transmembrane helix</keyword>
<evidence type="ECO:0000256" key="3">
    <source>
        <dbReference type="ARBA" id="ARBA00022448"/>
    </source>
</evidence>
<evidence type="ECO:0000256" key="2">
    <source>
        <dbReference type="ARBA" id="ARBA00006434"/>
    </source>
</evidence>
<feature type="transmembrane region" description="Helical" evidence="11">
    <location>
        <begin position="91"/>
        <end position="115"/>
    </location>
</feature>
<keyword evidence="4" id="KW-1003">Cell membrane</keyword>
<feature type="transmembrane region" description="Helical" evidence="11">
    <location>
        <begin position="51"/>
        <end position="70"/>
    </location>
</feature>
<dbReference type="GO" id="GO:0015293">
    <property type="term" value="F:symporter activity"/>
    <property type="evidence" value="ECO:0007669"/>
    <property type="project" value="TreeGrafter"/>
</dbReference>
<keyword evidence="3" id="KW-0813">Transport</keyword>
<dbReference type="InterPro" id="IPR038377">
    <property type="entry name" value="Na/Glc_symporter_sf"/>
</dbReference>
<dbReference type="EMBL" id="VSSQ01032737">
    <property type="protein sequence ID" value="MPM84100.1"/>
    <property type="molecule type" value="Genomic_DNA"/>
</dbReference>
<proteinExistence type="inferred from homology"/>
<dbReference type="Pfam" id="PF00474">
    <property type="entry name" value="SSF"/>
    <property type="match status" value="1"/>
</dbReference>
<comment type="similarity">
    <text evidence="2">Belongs to the sodium:solute symporter (SSF) (TC 2.A.21) family.</text>
</comment>
<feature type="transmembrane region" description="Helical" evidence="11">
    <location>
        <begin position="145"/>
        <end position="170"/>
    </location>
</feature>
<comment type="caution">
    <text evidence="12">The sequence shown here is derived from an EMBL/GenBank/DDBJ whole genome shotgun (WGS) entry which is preliminary data.</text>
</comment>
<dbReference type="PANTHER" id="PTHR42985">
    <property type="entry name" value="SODIUM-COUPLED MONOCARBOXYLATE TRANSPORTER"/>
    <property type="match status" value="1"/>
</dbReference>
<feature type="transmembrane region" description="Helical" evidence="11">
    <location>
        <begin position="220"/>
        <end position="241"/>
    </location>
</feature>
<evidence type="ECO:0000256" key="7">
    <source>
        <dbReference type="ARBA" id="ARBA00023053"/>
    </source>
</evidence>
<reference evidence="12" key="1">
    <citation type="submission" date="2019-08" db="EMBL/GenBank/DDBJ databases">
        <authorList>
            <person name="Kucharzyk K."/>
            <person name="Murdoch R.W."/>
            <person name="Higgins S."/>
            <person name="Loffler F."/>
        </authorList>
    </citation>
    <scope>NUCLEOTIDE SEQUENCE</scope>
</reference>
<keyword evidence="9 11" id="KW-0472">Membrane</keyword>
<evidence type="ECO:0000256" key="4">
    <source>
        <dbReference type="ARBA" id="ARBA00022475"/>
    </source>
</evidence>
<sequence length="406" mass="44665">MLAGMGGLIVTLCWLTPGGAVGAVTYAFEHGHGLSRFNEADFYTLWPYVRLTFWALLIERVFGALSTGVSQMTVQRLMATGSVRNAVKAQFSSALITLPLCLLLNFIGLAIYSYYAQFPDPRVTAGDLALFTFVATKLPPLLPGLFIAAALAAAMSTLSSIFNGDASVWLKEVYLPYLRRDADDRRQVNFSKFATIAVGALVIGFALMQDFSARWLDQTMVEVGMIFGIFTVTVGIFNYGFAIFSRKASSLSFWSMIAFGYGFKVAMLLWYTFSKRGEVTFKASGDLGLAGPLGLEWVLGPAAAALLLVLIGLWRIRVRMWRLSWFVAAQIPGAFAMGCALWYYFSHTGDPTQPQVLSFTWVGIPGLFATLLYMAGWHLFGPEVAPERYQGLVWGYSNGEVSKLEN</sequence>
<feature type="transmembrane region" description="Helical" evidence="11">
    <location>
        <begin position="253"/>
        <end position="273"/>
    </location>
</feature>
<evidence type="ECO:0000313" key="12">
    <source>
        <dbReference type="EMBL" id="MPM84100.1"/>
    </source>
</evidence>
<feature type="transmembrane region" description="Helical" evidence="11">
    <location>
        <begin position="357"/>
        <end position="380"/>
    </location>
</feature>
<dbReference type="PROSITE" id="PS50283">
    <property type="entry name" value="NA_SOLUT_SYMP_3"/>
    <property type="match status" value="1"/>
</dbReference>
<evidence type="ECO:0000256" key="8">
    <source>
        <dbReference type="ARBA" id="ARBA00023065"/>
    </source>
</evidence>
<keyword evidence="8" id="KW-0406">Ion transport</keyword>
<protein>
    <recommendedName>
        <fullName evidence="13">Sodium/glucose cotransporter</fullName>
    </recommendedName>
</protein>
<organism evidence="12">
    <name type="scientific">bioreactor metagenome</name>
    <dbReference type="NCBI Taxonomy" id="1076179"/>
    <lineage>
        <taxon>unclassified sequences</taxon>
        <taxon>metagenomes</taxon>
        <taxon>ecological metagenomes</taxon>
    </lineage>
</organism>
<dbReference type="AlphaFoldDB" id="A0A645D3P7"/>
<dbReference type="GO" id="GO:0005886">
    <property type="term" value="C:plasma membrane"/>
    <property type="evidence" value="ECO:0007669"/>
    <property type="project" value="UniProtKB-SubCell"/>
</dbReference>
<evidence type="ECO:0000256" key="6">
    <source>
        <dbReference type="ARBA" id="ARBA00022989"/>
    </source>
</evidence>
<dbReference type="PANTHER" id="PTHR42985:SF40">
    <property type="entry name" value="LD47995P-RELATED"/>
    <property type="match status" value="1"/>
</dbReference>
<feature type="transmembrane region" description="Helical" evidence="11">
    <location>
        <begin position="293"/>
        <end position="313"/>
    </location>
</feature>
<comment type="subcellular location">
    <subcellularLocation>
        <location evidence="1">Cell membrane</location>
        <topology evidence="1">Multi-pass membrane protein</topology>
    </subcellularLocation>
</comment>
<gene>
    <name evidence="12" type="ORF">SDC9_131171</name>
</gene>
<evidence type="ECO:0000256" key="5">
    <source>
        <dbReference type="ARBA" id="ARBA00022692"/>
    </source>
</evidence>
<dbReference type="Gene3D" id="1.20.1730.10">
    <property type="entry name" value="Sodium/glucose cotransporter"/>
    <property type="match status" value="1"/>
</dbReference>
<name>A0A645D3P7_9ZZZZ</name>
<evidence type="ECO:0008006" key="13">
    <source>
        <dbReference type="Google" id="ProtNLM"/>
    </source>
</evidence>
<feature type="transmembrane region" description="Helical" evidence="11">
    <location>
        <begin position="190"/>
        <end position="208"/>
    </location>
</feature>
<evidence type="ECO:0000256" key="9">
    <source>
        <dbReference type="ARBA" id="ARBA00023136"/>
    </source>
</evidence>